<dbReference type="PANTHER" id="PTHR47338">
    <property type="entry name" value="ZN(II)2CYS6 TRANSCRIPTION FACTOR (EUROFUNG)-RELATED"/>
    <property type="match status" value="1"/>
</dbReference>
<proteinExistence type="predicted"/>
<keyword evidence="4" id="KW-0804">Transcription</keyword>
<evidence type="ECO:0000256" key="5">
    <source>
        <dbReference type="ARBA" id="ARBA00023242"/>
    </source>
</evidence>
<evidence type="ECO:0008006" key="9">
    <source>
        <dbReference type="Google" id="ProtNLM"/>
    </source>
</evidence>
<dbReference type="CDD" id="cd12148">
    <property type="entry name" value="fungal_TF_MHR"/>
    <property type="match status" value="1"/>
</dbReference>
<dbReference type="PANTHER" id="PTHR47338:SF5">
    <property type="entry name" value="ZN(II)2CYS6 TRANSCRIPTION FACTOR (EUROFUNG)"/>
    <property type="match status" value="1"/>
</dbReference>
<keyword evidence="5" id="KW-0539">Nucleus</keyword>
<feature type="compositionally biased region" description="Polar residues" evidence="6">
    <location>
        <begin position="268"/>
        <end position="288"/>
    </location>
</feature>
<dbReference type="InterPro" id="IPR050815">
    <property type="entry name" value="TF_fung"/>
</dbReference>
<dbReference type="GO" id="GO:0000981">
    <property type="term" value="F:DNA-binding transcription factor activity, RNA polymerase II-specific"/>
    <property type="evidence" value="ECO:0007669"/>
    <property type="project" value="InterPro"/>
</dbReference>
<reference evidence="7 8" key="1">
    <citation type="journal article" date="2016" name="Sci. Rep.">
        <title>Peltaster fructicola genome reveals evolution from an invasive phytopathogen to an ectophytic parasite.</title>
        <authorList>
            <person name="Xu C."/>
            <person name="Chen H."/>
            <person name="Gleason M.L."/>
            <person name="Xu J.R."/>
            <person name="Liu H."/>
            <person name="Zhang R."/>
            <person name="Sun G."/>
        </authorList>
    </citation>
    <scope>NUCLEOTIDE SEQUENCE [LARGE SCALE GENOMIC DNA]</scope>
    <source>
        <strain evidence="7 8">LNHT1506</strain>
    </source>
</reference>
<dbReference type="GO" id="GO:0046872">
    <property type="term" value="F:metal ion binding"/>
    <property type="evidence" value="ECO:0007669"/>
    <property type="project" value="UniProtKB-KW"/>
</dbReference>
<sequence length="449" mass="49283">MKTSTPYVLMHAMYSLCQIMLNREYVPFVALACQEPVGPLDEPTFHPRDVPQGFWAVSAEECFKSARDIVDLVVTCRRWSAMVETPFMGFALYITSFVAVYCDAFPWMDTAKHMIDSSVITIFGQSHENSPRVQDIVQHMGLRLPMAVGWTQALGRMRKHYIQRKAEFNNIRSMSMPNDGRKGGTASVKKTEGGGLEDYKQMEHILEFGQLSDGEPPQFELATSRESTTQADKVMTPSPAHSIRRLKATEESIDSTDGRSTTEPEEYNIQQLANTQTLGPTATQQSGTFRIPRIPRERGTGSSSTSPTASSLSTQPSPGHIYHTTPYNTWPAYQQMASNLANNGMNPVLQQSTLASTRSAYEAYPAPVAVTTPATQYIPTNHHMAGGVHMWANTAGPSGGQQPIDPGLGGEDFCAFVEGNSLPDYATRAGSQGQGTWLGELWTAGNDPQ</sequence>
<evidence type="ECO:0000256" key="4">
    <source>
        <dbReference type="ARBA" id="ARBA00023163"/>
    </source>
</evidence>
<dbReference type="GO" id="GO:0005634">
    <property type="term" value="C:nucleus"/>
    <property type="evidence" value="ECO:0007669"/>
    <property type="project" value="UniProtKB-SubCell"/>
</dbReference>
<keyword evidence="8" id="KW-1185">Reference proteome</keyword>
<evidence type="ECO:0000256" key="1">
    <source>
        <dbReference type="ARBA" id="ARBA00004123"/>
    </source>
</evidence>
<keyword evidence="3" id="KW-0805">Transcription regulation</keyword>
<gene>
    <name evidence="7" type="ORF">AMS68_004544</name>
</gene>
<feature type="region of interest" description="Disordered" evidence="6">
    <location>
        <begin position="173"/>
        <end position="196"/>
    </location>
</feature>
<evidence type="ECO:0000313" key="8">
    <source>
        <dbReference type="Proteomes" id="UP000503462"/>
    </source>
</evidence>
<dbReference type="AlphaFoldDB" id="A0A6H0XW89"/>
<feature type="compositionally biased region" description="Low complexity" evidence="6">
    <location>
        <begin position="302"/>
        <end position="318"/>
    </location>
</feature>
<name>A0A6H0XW89_9PEZI</name>
<comment type="subcellular location">
    <subcellularLocation>
        <location evidence="1">Nucleus</location>
    </subcellularLocation>
</comment>
<dbReference type="Proteomes" id="UP000503462">
    <property type="component" value="Chromosome 3"/>
</dbReference>
<dbReference type="OrthoDB" id="5370478at2759"/>
<keyword evidence="2" id="KW-0479">Metal-binding</keyword>
<evidence type="ECO:0000313" key="7">
    <source>
        <dbReference type="EMBL" id="QIW99026.1"/>
    </source>
</evidence>
<evidence type="ECO:0000256" key="3">
    <source>
        <dbReference type="ARBA" id="ARBA00023015"/>
    </source>
</evidence>
<accession>A0A6H0XW89</accession>
<feature type="region of interest" description="Disordered" evidence="6">
    <location>
        <begin position="210"/>
        <end position="321"/>
    </location>
</feature>
<dbReference type="EMBL" id="CP051141">
    <property type="protein sequence ID" value="QIW99026.1"/>
    <property type="molecule type" value="Genomic_DNA"/>
</dbReference>
<organism evidence="7 8">
    <name type="scientific">Peltaster fructicola</name>
    <dbReference type="NCBI Taxonomy" id="286661"/>
    <lineage>
        <taxon>Eukaryota</taxon>
        <taxon>Fungi</taxon>
        <taxon>Dikarya</taxon>
        <taxon>Ascomycota</taxon>
        <taxon>Pezizomycotina</taxon>
        <taxon>Dothideomycetes</taxon>
        <taxon>Dothideomycetes incertae sedis</taxon>
        <taxon>Peltaster</taxon>
    </lineage>
</organism>
<evidence type="ECO:0000256" key="2">
    <source>
        <dbReference type="ARBA" id="ARBA00022723"/>
    </source>
</evidence>
<protein>
    <recommendedName>
        <fullName evidence="9">Transcription factor domain-containing protein</fullName>
    </recommendedName>
</protein>
<evidence type="ECO:0000256" key="6">
    <source>
        <dbReference type="SAM" id="MobiDB-lite"/>
    </source>
</evidence>